<sequence length="139" mass="16219">MILTGCWTEALLAYEHMELSPERESLKSQLQDKSSFSIQTPSTRLIRYHGLHTHSPWLRHENEMKLRLVPFGKAWVEELPNEPPKFHCQHGPQECQLNILHGCILKKLPPKKAFAVEACLMKNFRTNFDQVGRSHQYNN</sequence>
<proteinExistence type="inferred from homology"/>
<dbReference type="VEuPathDB" id="VectorBase:ACUA019850"/>
<organism evidence="3 4">
    <name type="scientific">Anopheles culicifacies</name>
    <dbReference type="NCBI Taxonomy" id="139723"/>
    <lineage>
        <taxon>Eukaryota</taxon>
        <taxon>Metazoa</taxon>
        <taxon>Ecdysozoa</taxon>
        <taxon>Arthropoda</taxon>
        <taxon>Hexapoda</taxon>
        <taxon>Insecta</taxon>
        <taxon>Pterygota</taxon>
        <taxon>Neoptera</taxon>
        <taxon>Endopterygota</taxon>
        <taxon>Diptera</taxon>
        <taxon>Nematocera</taxon>
        <taxon>Culicoidea</taxon>
        <taxon>Culicidae</taxon>
        <taxon>Anophelinae</taxon>
        <taxon>Anopheles</taxon>
        <taxon>culicifacies species complex</taxon>
    </lineage>
</organism>
<dbReference type="EMBL" id="AXCM01004228">
    <property type="status" value="NOT_ANNOTATED_CDS"/>
    <property type="molecule type" value="Genomic_DNA"/>
</dbReference>
<dbReference type="PANTHER" id="PTHR13234">
    <property type="entry name" value="GAMMA-INTERFERON INDUCIBLE LYSOSOMAL THIOL REDUCTASE GILT"/>
    <property type="match status" value="1"/>
</dbReference>
<name>A0A182MJK3_9DIPT</name>
<reference evidence="4" key="1">
    <citation type="submission" date="2013-09" db="EMBL/GenBank/DDBJ databases">
        <title>The Genome Sequence of Anopheles culicifacies species A.</title>
        <authorList>
            <consortium name="The Broad Institute Genomics Platform"/>
            <person name="Neafsey D.E."/>
            <person name="Besansky N."/>
            <person name="Howell P."/>
            <person name="Walton C."/>
            <person name="Young S.K."/>
            <person name="Zeng Q."/>
            <person name="Gargeya S."/>
            <person name="Fitzgerald M."/>
            <person name="Haas B."/>
            <person name="Abouelleil A."/>
            <person name="Allen A.W."/>
            <person name="Alvarado L."/>
            <person name="Arachchi H.M."/>
            <person name="Berlin A.M."/>
            <person name="Chapman S.B."/>
            <person name="Gainer-Dewar J."/>
            <person name="Goldberg J."/>
            <person name="Griggs A."/>
            <person name="Gujja S."/>
            <person name="Hansen M."/>
            <person name="Howarth C."/>
            <person name="Imamovic A."/>
            <person name="Ireland A."/>
            <person name="Larimer J."/>
            <person name="McCowan C."/>
            <person name="Murphy C."/>
            <person name="Pearson M."/>
            <person name="Poon T.W."/>
            <person name="Priest M."/>
            <person name="Roberts A."/>
            <person name="Saif S."/>
            <person name="Shea T."/>
            <person name="Sisk P."/>
            <person name="Sykes S."/>
            <person name="Wortman J."/>
            <person name="Nusbaum C."/>
            <person name="Birren B."/>
        </authorList>
    </citation>
    <scope>NUCLEOTIDE SEQUENCE [LARGE SCALE GENOMIC DNA]</scope>
    <source>
        <strain evidence="4">A-37</strain>
    </source>
</reference>
<reference evidence="3" key="2">
    <citation type="submission" date="2020-05" db="UniProtKB">
        <authorList>
            <consortium name="EnsemblMetazoa"/>
        </authorList>
    </citation>
    <scope>IDENTIFICATION</scope>
    <source>
        <strain evidence="3">A-37</strain>
    </source>
</reference>
<dbReference type="GO" id="GO:0016671">
    <property type="term" value="F:oxidoreductase activity, acting on a sulfur group of donors, disulfide as acceptor"/>
    <property type="evidence" value="ECO:0007669"/>
    <property type="project" value="InterPro"/>
</dbReference>
<dbReference type="STRING" id="139723.A0A182MJK3"/>
<dbReference type="PANTHER" id="PTHR13234:SF73">
    <property type="entry name" value="GILT-LIKE PROTEIN 2-RELATED"/>
    <property type="match status" value="1"/>
</dbReference>
<dbReference type="Pfam" id="PF03227">
    <property type="entry name" value="GILT"/>
    <property type="match status" value="1"/>
</dbReference>
<evidence type="ECO:0000313" key="3">
    <source>
        <dbReference type="EnsemblMetazoa" id="ACUA019850-PA"/>
    </source>
</evidence>
<dbReference type="EnsemblMetazoa" id="ACUA019850-RA">
    <property type="protein sequence ID" value="ACUA019850-PA"/>
    <property type="gene ID" value="ACUA019850"/>
</dbReference>
<evidence type="ECO:0000256" key="1">
    <source>
        <dbReference type="ARBA" id="ARBA00005679"/>
    </source>
</evidence>
<dbReference type="InterPro" id="IPR004911">
    <property type="entry name" value="Interferon-induced_GILT"/>
</dbReference>
<evidence type="ECO:0000313" key="4">
    <source>
        <dbReference type="Proteomes" id="UP000075883"/>
    </source>
</evidence>
<protein>
    <submittedName>
        <fullName evidence="3">Uncharacterized protein</fullName>
    </submittedName>
</protein>
<keyword evidence="2" id="KW-0325">Glycoprotein</keyword>
<dbReference type="AlphaFoldDB" id="A0A182MJK3"/>
<keyword evidence="4" id="KW-1185">Reference proteome</keyword>
<accession>A0A182MJK3</accession>
<dbReference type="Proteomes" id="UP000075883">
    <property type="component" value="Unassembled WGS sequence"/>
</dbReference>
<comment type="similarity">
    <text evidence="1">Belongs to the GILT family.</text>
</comment>
<evidence type="ECO:0000256" key="2">
    <source>
        <dbReference type="ARBA" id="ARBA00023180"/>
    </source>
</evidence>